<dbReference type="InterPro" id="IPR058901">
    <property type="entry name" value="ATRX_C"/>
</dbReference>
<feature type="region of interest" description="Disordered" evidence="19">
    <location>
        <begin position="66"/>
        <end position="108"/>
    </location>
</feature>
<keyword evidence="13" id="KW-0832">Ubl conjugation</keyword>
<keyword evidence="9" id="KW-0227">DNA damage</keyword>
<dbReference type="SMART" id="SM00487">
    <property type="entry name" value="DEXDc"/>
    <property type="match status" value="1"/>
</dbReference>
<dbReference type="PANTHER" id="PTHR45797">
    <property type="entry name" value="RAD54-LIKE"/>
    <property type="match status" value="1"/>
</dbReference>
<dbReference type="Pfam" id="PF00271">
    <property type="entry name" value="Helicase_C"/>
    <property type="match status" value="1"/>
</dbReference>
<keyword evidence="7" id="KW-0597">Phosphoprotein</keyword>
<feature type="domain" description="Helicase ATP-binding" evidence="20">
    <location>
        <begin position="781"/>
        <end position="968"/>
    </location>
</feature>
<dbReference type="PANTHER" id="PTHR45797:SF3">
    <property type="entry name" value="TRANSCRIPTIONAL REGULATOR ATRX HOMOLOG"/>
    <property type="match status" value="1"/>
</dbReference>
<dbReference type="CDD" id="cd18793">
    <property type="entry name" value="SF2_C_SNF"/>
    <property type="match status" value="1"/>
</dbReference>
<comment type="caution">
    <text evidence="22">The sequence shown here is derived from an EMBL/GenBank/DDBJ whole genome shotgun (WGS) entry which is preliminary data.</text>
</comment>
<evidence type="ECO:0000256" key="1">
    <source>
        <dbReference type="ARBA" id="ARBA00004123"/>
    </source>
</evidence>
<dbReference type="GO" id="GO:0006281">
    <property type="term" value="P:DNA repair"/>
    <property type="evidence" value="ECO:0007669"/>
    <property type="project" value="UniProtKB-KW"/>
</dbReference>
<feature type="compositionally biased region" description="Acidic residues" evidence="19">
    <location>
        <begin position="660"/>
        <end position="670"/>
    </location>
</feature>
<dbReference type="GO" id="GO:0003678">
    <property type="term" value="F:DNA helicase activity"/>
    <property type="evidence" value="ECO:0007669"/>
    <property type="project" value="UniProtKB-EC"/>
</dbReference>
<comment type="subcellular location">
    <subcellularLocation>
        <location evidence="2">Chromosome</location>
    </subcellularLocation>
    <subcellularLocation>
        <location evidence="1">Nucleus</location>
    </subcellularLocation>
</comment>
<evidence type="ECO:0000256" key="12">
    <source>
        <dbReference type="ARBA" id="ARBA00022840"/>
    </source>
</evidence>
<comment type="similarity">
    <text evidence="3">Belongs to the SNF2/RAD54 helicase family.</text>
</comment>
<dbReference type="FunFam" id="3.40.50.10810:FF:000011">
    <property type="entry name" value="Transcriptional regulator ATRX homolog"/>
    <property type="match status" value="1"/>
</dbReference>
<evidence type="ECO:0000256" key="15">
    <source>
        <dbReference type="ARBA" id="ARBA00023204"/>
    </source>
</evidence>
<feature type="region of interest" description="Disordered" evidence="19">
    <location>
        <begin position="151"/>
        <end position="266"/>
    </location>
</feature>
<keyword evidence="23" id="KW-1185">Reference proteome</keyword>
<keyword evidence="6" id="KW-1017">Isopeptide bond</keyword>
<evidence type="ECO:0000313" key="23">
    <source>
        <dbReference type="Proteomes" id="UP000829720"/>
    </source>
</evidence>
<feature type="compositionally biased region" description="Basic and acidic residues" evidence="19">
    <location>
        <begin position="159"/>
        <end position="172"/>
    </location>
</feature>
<dbReference type="EC" id="3.6.4.12" evidence="4"/>
<evidence type="ECO:0000256" key="16">
    <source>
        <dbReference type="ARBA" id="ARBA00023242"/>
    </source>
</evidence>
<accession>A0A8T3E1Z8</accession>
<sequence>MAHGALEEALEQELQEVLQNGGEDSCAISIDGSSQQERDQEMFTAAPSTHAESTHCASDFMVNAAVDSRDSVSDQTGPEDIEMKESPSPSQKVHELAGDIEAKSKTAKDTECKCLDEMVMVPPPVVVDEKFQESRKSPIVVTKKLVVKLTPMPLSLGLQRREDREKKHGDVDKEAEEDPTALSTGDSEETVTLDDDQENRRSPRVKTTPLRRQADCKSKLNRLDTIESDTENYSSGKDKISKSVDEGEPETETGVVHSRIVDSDSDEVPAILLQTAAMTPSSGEYDSGAEDTSQSVKKKCLFGLKRNVSQSAEKVAIAQRITSRSSERGCKKVLTRRSTRKRERNGSETSSDDSDLEKEITNLRKVTGAKRGSLRPKKLKHSENKESESAKDEEKQIRTNKVIKDNRTLRAKPITRLLNSNRTEEQSSSSSFSEEGQDGDSGDDSDVQKIRPITEMTVLGAGAFQQSSGEEDERKPGSPTPDDDDDPENRIAKKMLLAQIKANYSSGEISSTDEEESQSEDEKKMKRGKRNKSKEEDEEEVSDSESNSDTGRKKTQYKHRLLHYTLSQSDRVSEGKKTPRGKRVQAKPKSTVRSDDPITSASEESGLSEVLSSSEEEEKTCTSSSPKTPNENEKTSRKQRQKVNKQDSRSAVEGSSGEKGEDEDDAEDDLTGTPKGRRKIRKIIDDNSLRLETQNALKEEEERRKRITEKEQLRESLREVIVVEDTSPVSCPITTKLVLEENEETKEPLVQVHRDLVTKLKPHQVDGVQFMWDCCCESVKKAETSPGSGCILAHCMGLGKSLQVVTFLHTMLQRKELKFRNALIVCPLNTVFNWLNEFKKWQRGMKENEILKVSVLGTAKQTEKRLHVLERWHTRGGVLITGYEMYRTLTQGRNIKDQRVKDSFQKTLVEPGPDFVICDEGHILKNEASAVSKALSSIKTRRRVVLTGTPLQNNLNEYHCMVNFIKENLLGSIKEFRNRFMNPICNGQCADSTPADVRLMKKRAHILYEMLAGCVQRKDYSALTKFLPPKYEYVLTVRMTPIQVKLYRQYLEHIIGEGDSAGGVRGRSGTRLFQDFQVLSRIWTHPWCLQLAYDKKESKGYFDEILEVEESVTRLNSENEEEEKGGEGMNTSLKGTLDNPVSDVRVASSSGPGSIPPDWYKEFVTEADALVLQHSGKMVILFEILHRAEQVGDKVLVFSQSLISLDLIENFLEMSNRTRTAGQPSPYKGQGKWVRNLDYYRLDGSTSAIFRKKWAEAFNNTARVRDRLFLISTRAGSLGINLVAANRVVIFDASWNPSYDIQSIFRVYRFGQQKMVFVYRFLAQGTMEEKIYDRQVTKQSLSFRVVDQQQIQRHFTTNELTELYSFEPDQLDDPTSEKKHKRATTPMLPKDPVLAELLHSFKDQIVGYHEHDSLLDHKEEEALSEEERKAAWDEYEAEKKGLTFSVTQPLQSAVSSETTSSHVIVLSKLTTQELQNLISQERERLLMTTKQLRALPLLSLEEHIMQVGKDNPTMSEVEVYTMARDRKTSTENERRRWQAIFREQYSNHQALVTYAQNLQSDANAGVQQKAKQAWVMTQ</sequence>
<dbReference type="Gene3D" id="3.40.50.300">
    <property type="entry name" value="P-loop containing nucleotide triphosphate hydrolases"/>
    <property type="match status" value="1"/>
</dbReference>
<dbReference type="PROSITE" id="PS51194">
    <property type="entry name" value="HELICASE_CTER"/>
    <property type="match status" value="1"/>
</dbReference>
<evidence type="ECO:0000256" key="9">
    <source>
        <dbReference type="ARBA" id="ARBA00022763"/>
    </source>
</evidence>
<comment type="catalytic activity">
    <reaction evidence="18">
        <text>ATP + H2O = ADP + phosphate + H(+)</text>
        <dbReference type="Rhea" id="RHEA:13065"/>
        <dbReference type="ChEBI" id="CHEBI:15377"/>
        <dbReference type="ChEBI" id="CHEBI:15378"/>
        <dbReference type="ChEBI" id="CHEBI:30616"/>
        <dbReference type="ChEBI" id="CHEBI:43474"/>
        <dbReference type="ChEBI" id="CHEBI:456216"/>
        <dbReference type="EC" id="3.6.4.12"/>
    </reaction>
</comment>
<dbReference type="PROSITE" id="PS51192">
    <property type="entry name" value="HELICASE_ATP_BIND_1"/>
    <property type="match status" value="1"/>
</dbReference>
<feature type="compositionally biased region" description="Basic and acidic residues" evidence="19">
    <location>
        <begin position="381"/>
        <end position="408"/>
    </location>
</feature>
<keyword evidence="5" id="KW-0158">Chromosome</keyword>
<feature type="compositionally biased region" description="Acidic residues" evidence="19">
    <location>
        <begin position="186"/>
        <end position="197"/>
    </location>
</feature>
<dbReference type="GO" id="GO:0045944">
    <property type="term" value="P:positive regulation of transcription by RNA polymerase II"/>
    <property type="evidence" value="ECO:0007669"/>
    <property type="project" value="UniProtKB-ARBA"/>
</dbReference>
<keyword evidence="16" id="KW-0539">Nucleus</keyword>
<evidence type="ECO:0000256" key="7">
    <source>
        <dbReference type="ARBA" id="ARBA00022553"/>
    </source>
</evidence>
<evidence type="ECO:0000313" key="22">
    <source>
        <dbReference type="EMBL" id="KAI1902700.1"/>
    </source>
</evidence>
<evidence type="ECO:0000256" key="10">
    <source>
        <dbReference type="ARBA" id="ARBA00022801"/>
    </source>
</evidence>
<dbReference type="Gene3D" id="3.40.50.10810">
    <property type="entry name" value="Tandem AAA-ATPase domain"/>
    <property type="match status" value="1"/>
</dbReference>
<feature type="region of interest" description="Disordered" evidence="19">
    <location>
        <begin position="312"/>
        <end position="675"/>
    </location>
</feature>
<dbReference type="InterPro" id="IPR027417">
    <property type="entry name" value="P-loop_NTPase"/>
</dbReference>
<feature type="region of interest" description="Disordered" evidence="19">
    <location>
        <begin position="1113"/>
        <end position="1135"/>
    </location>
</feature>
<dbReference type="InterPro" id="IPR044574">
    <property type="entry name" value="ARIP4-like"/>
</dbReference>
<evidence type="ECO:0000256" key="18">
    <source>
        <dbReference type="ARBA" id="ARBA00047995"/>
    </source>
</evidence>
<evidence type="ECO:0000256" key="3">
    <source>
        <dbReference type="ARBA" id="ARBA00007025"/>
    </source>
</evidence>
<dbReference type="Pfam" id="PF00176">
    <property type="entry name" value="SNF2-rel_dom"/>
    <property type="match status" value="1"/>
</dbReference>
<evidence type="ECO:0000256" key="19">
    <source>
        <dbReference type="SAM" id="MobiDB-lite"/>
    </source>
</evidence>
<feature type="region of interest" description="Disordered" evidence="19">
    <location>
        <begin position="25"/>
        <end position="51"/>
    </location>
</feature>
<evidence type="ECO:0000256" key="14">
    <source>
        <dbReference type="ARBA" id="ARBA00023125"/>
    </source>
</evidence>
<dbReference type="SUPFAM" id="SSF52540">
    <property type="entry name" value="P-loop containing nucleoside triphosphate hydrolases"/>
    <property type="match status" value="2"/>
</dbReference>
<dbReference type="GO" id="GO:0016887">
    <property type="term" value="F:ATP hydrolysis activity"/>
    <property type="evidence" value="ECO:0007669"/>
    <property type="project" value="InterPro"/>
</dbReference>
<name>A0A8T3E1Z8_9TELE</name>
<keyword evidence="11" id="KW-0347">Helicase</keyword>
<dbReference type="GO" id="GO:0016604">
    <property type="term" value="C:nuclear body"/>
    <property type="evidence" value="ECO:0007669"/>
    <property type="project" value="UniProtKB-ARBA"/>
</dbReference>
<feature type="domain" description="Helicase C-terminal" evidence="21">
    <location>
        <begin position="1183"/>
        <end position="1359"/>
    </location>
</feature>
<evidence type="ECO:0000256" key="8">
    <source>
        <dbReference type="ARBA" id="ARBA00022741"/>
    </source>
</evidence>
<dbReference type="InterPro" id="IPR014001">
    <property type="entry name" value="Helicase_ATP-bd"/>
</dbReference>
<dbReference type="GO" id="GO:0003677">
    <property type="term" value="F:DNA binding"/>
    <property type="evidence" value="ECO:0007669"/>
    <property type="project" value="UniProtKB-KW"/>
</dbReference>
<evidence type="ECO:0000256" key="2">
    <source>
        <dbReference type="ARBA" id="ARBA00004286"/>
    </source>
</evidence>
<organism evidence="22 23">
    <name type="scientific">Albula goreensis</name>
    <dbReference type="NCBI Taxonomy" id="1534307"/>
    <lineage>
        <taxon>Eukaryota</taxon>
        <taxon>Metazoa</taxon>
        <taxon>Chordata</taxon>
        <taxon>Craniata</taxon>
        <taxon>Vertebrata</taxon>
        <taxon>Euteleostomi</taxon>
        <taxon>Actinopterygii</taxon>
        <taxon>Neopterygii</taxon>
        <taxon>Teleostei</taxon>
        <taxon>Albuliformes</taxon>
        <taxon>Albulidae</taxon>
        <taxon>Albula</taxon>
    </lineage>
</organism>
<dbReference type="InterPro" id="IPR038718">
    <property type="entry name" value="SNF2-like_sf"/>
</dbReference>
<evidence type="ECO:0000256" key="6">
    <source>
        <dbReference type="ARBA" id="ARBA00022499"/>
    </source>
</evidence>
<dbReference type="EMBL" id="JAERUA010000002">
    <property type="protein sequence ID" value="KAI1902700.1"/>
    <property type="molecule type" value="Genomic_DNA"/>
</dbReference>
<keyword evidence="14" id="KW-0238">DNA-binding</keyword>
<feature type="compositionally biased region" description="Basic residues" evidence="19">
    <location>
        <begin position="553"/>
        <end position="562"/>
    </location>
</feature>
<feature type="compositionally biased region" description="Acidic residues" evidence="19">
    <location>
        <begin position="435"/>
        <end position="445"/>
    </location>
</feature>
<dbReference type="OrthoDB" id="2020972at2759"/>
<evidence type="ECO:0000256" key="17">
    <source>
        <dbReference type="ARBA" id="ARBA00043074"/>
    </source>
</evidence>
<evidence type="ECO:0000256" key="11">
    <source>
        <dbReference type="ARBA" id="ARBA00022806"/>
    </source>
</evidence>
<evidence type="ECO:0000256" key="13">
    <source>
        <dbReference type="ARBA" id="ARBA00022843"/>
    </source>
</evidence>
<evidence type="ECO:0000259" key="20">
    <source>
        <dbReference type="PROSITE" id="PS51192"/>
    </source>
</evidence>
<dbReference type="FunFam" id="3.40.50.300:FF:000377">
    <property type="entry name" value="transcriptional regulator ATRX isoform X1"/>
    <property type="match status" value="1"/>
</dbReference>
<dbReference type="GO" id="GO:0005694">
    <property type="term" value="C:chromosome"/>
    <property type="evidence" value="ECO:0007669"/>
    <property type="project" value="UniProtKB-SubCell"/>
</dbReference>
<dbReference type="InterPro" id="IPR049730">
    <property type="entry name" value="SNF2/RAD54-like_C"/>
</dbReference>
<gene>
    <name evidence="22" type="ORF">AGOR_G00018710</name>
</gene>
<evidence type="ECO:0000256" key="4">
    <source>
        <dbReference type="ARBA" id="ARBA00012551"/>
    </source>
</evidence>
<dbReference type="GO" id="GO:0140719">
    <property type="term" value="P:constitutive heterochromatin formation"/>
    <property type="evidence" value="ECO:0007669"/>
    <property type="project" value="UniProtKB-ARBA"/>
</dbReference>
<reference evidence="22" key="1">
    <citation type="submission" date="2021-01" db="EMBL/GenBank/DDBJ databases">
        <authorList>
            <person name="Zahm M."/>
            <person name="Roques C."/>
            <person name="Cabau C."/>
            <person name="Klopp C."/>
            <person name="Donnadieu C."/>
            <person name="Jouanno E."/>
            <person name="Lampietro C."/>
            <person name="Louis A."/>
            <person name="Herpin A."/>
            <person name="Echchiki A."/>
            <person name="Berthelot C."/>
            <person name="Parey E."/>
            <person name="Roest-Crollius H."/>
            <person name="Braasch I."/>
            <person name="Postlethwait J."/>
            <person name="Bobe J."/>
            <person name="Montfort J."/>
            <person name="Bouchez O."/>
            <person name="Begum T."/>
            <person name="Mejri S."/>
            <person name="Adams A."/>
            <person name="Chen W.-J."/>
            <person name="Guiguen Y."/>
        </authorList>
    </citation>
    <scope>NUCLEOTIDE SEQUENCE</scope>
    <source>
        <tissue evidence="22">Blood</tissue>
    </source>
</reference>
<keyword evidence="10" id="KW-0378">Hydrolase</keyword>
<proteinExistence type="inferred from homology"/>
<dbReference type="InterPro" id="IPR000330">
    <property type="entry name" value="SNF2_N"/>
</dbReference>
<dbReference type="InterPro" id="IPR001650">
    <property type="entry name" value="Helicase_C-like"/>
</dbReference>
<feature type="compositionally biased region" description="Basic and acidic residues" evidence="19">
    <location>
        <begin position="92"/>
        <end position="108"/>
    </location>
</feature>
<dbReference type="SMART" id="SM00490">
    <property type="entry name" value="HELICc"/>
    <property type="match status" value="1"/>
</dbReference>
<dbReference type="Proteomes" id="UP000829720">
    <property type="component" value="Unassembled WGS sequence"/>
</dbReference>
<dbReference type="Pfam" id="PF26143">
    <property type="entry name" value="ATRX_C"/>
    <property type="match status" value="1"/>
</dbReference>
<keyword evidence="12" id="KW-0067">ATP-binding</keyword>
<feature type="compositionally biased region" description="Low complexity" evidence="19">
    <location>
        <begin position="600"/>
        <end position="613"/>
    </location>
</feature>
<dbReference type="GO" id="GO:0005524">
    <property type="term" value="F:ATP binding"/>
    <property type="evidence" value="ECO:0007669"/>
    <property type="project" value="UniProtKB-KW"/>
</dbReference>
<keyword evidence="8" id="KW-0547">Nucleotide-binding</keyword>
<evidence type="ECO:0000256" key="5">
    <source>
        <dbReference type="ARBA" id="ARBA00022454"/>
    </source>
</evidence>
<feature type="compositionally biased region" description="Basic and acidic residues" evidence="19">
    <location>
        <begin position="236"/>
        <end position="245"/>
    </location>
</feature>
<keyword evidence="15" id="KW-0234">DNA repair</keyword>
<feature type="compositionally biased region" description="Basic residues" evidence="19">
    <location>
        <begin position="331"/>
        <end position="343"/>
    </location>
</feature>
<evidence type="ECO:0000259" key="21">
    <source>
        <dbReference type="PROSITE" id="PS51194"/>
    </source>
</evidence>
<protein>
    <recommendedName>
        <fullName evidence="4">DNA helicase</fullName>
        <ecNumber evidence="4">3.6.4.12</ecNumber>
    </recommendedName>
    <alternativeName>
        <fullName evidence="17">X-linked nuclear protein</fullName>
    </alternativeName>
</protein>
<feature type="compositionally biased region" description="Basic and acidic residues" evidence="19">
    <location>
        <begin position="212"/>
        <end position="225"/>
    </location>
</feature>